<evidence type="ECO:0000256" key="5">
    <source>
        <dbReference type="ARBA" id="ARBA00022525"/>
    </source>
</evidence>
<keyword evidence="7" id="KW-0677">Repeat</keyword>
<dbReference type="InterPro" id="IPR024079">
    <property type="entry name" value="MetalloPept_cat_dom_sf"/>
</dbReference>
<comment type="caution">
    <text evidence="11">The sequence shown here is derived from an EMBL/GenBank/DDBJ whole genome shotgun (WGS) entry which is preliminary data.</text>
</comment>
<protein>
    <recommendedName>
        <fullName evidence="10">Peptidase metallopeptidase domain-containing protein</fullName>
    </recommendedName>
</protein>
<dbReference type="PRINTS" id="PR01488">
    <property type="entry name" value="RTXTOXINA"/>
</dbReference>
<dbReference type="GO" id="GO:0008270">
    <property type="term" value="F:zinc ion binding"/>
    <property type="evidence" value="ECO:0007669"/>
    <property type="project" value="InterPro"/>
</dbReference>
<dbReference type="EMBL" id="JAALFE010000022">
    <property type="protein sequence ID" value="NGQ92769.1"/>
    <property type="molecule type" value="Genomic_DNA"/>
</dbReference>
<comment type="similarity">
    <text evidence="4">Belongs to the peptidase M10B family.</text>
</comment>
<dbReference type="PRINTS" id="PR00313">
    <property type="entry name" value="CABNDNGRPT"/>
</dbReference>
<dbReference type="GO" id="GO:0090729">
    <property type="term" value="F:toxin activity"/>
    <property type="evidence" value="ECO:0007669"/>
    <property type="project" value="UniProtKB-KW"/>
</dbReference>
<dbReference type="PANTHER" id="PTHR38340:SF1">
    <property type="entry name" value="S-LAYER PROTEIN"/>
    <property type="match status" value="1"/>
</dbReference>
<evidence type="ECO:0000256" key="4">
    <source>
        <dbReference type="ARBA" id="ARBA00009490"/>
    </source>
</evidence>
<keyword evidence="6" id="KW-0800">Toxin</keyword>
<reference evidence="11 12" key="1">
    <citation type="submission" date="2020-02" db="EMBL/GenBank/DDBJ databases">
        <title>Rhodobacter translucens sp. nov., a novel bacterium isolated from activated sludge.</title>
        <authorList>
            <person name="Liu J."/>
        </authorList>
    </citation>
    <scope>NUCLEOTIDE SEQUENCE [LARGE SCALE GENOMIC DNA]</scope>
    <source>
        <strain evidence="11 12">HX-7-19</strain>
    </source>
</reference>
<proteinExistence type="inferred from homology"/>
<evidence type="ECO:0000256" key="6">
    <source>
        <dbReference type="ARBA" id="ARBA00022656"/>
    </source>
</evidence>
<evidence type="ECO:0000256" key="1">
    <source>
        <dbReference type="ARBA" id="ARBA00001913"/>
    </source>
</evidence>
<dbReference type="InterPro" id="IPR003995">
    <property type="entry name" value="RTX_toxin_determinant-A"/>
</dbReference>
<dbReference type="RefSeq" id="WP_165052853.1">
    <property type="nucleotide sequence ID" value="NZ_JAALFE010000022.1"/>
</dbReference>
<sequence>MCFAPRPDDDCAYSNPTVTVSATILESGDATSSFSDPSIVTIAVGDEFLGSITGGDRDLVAVTLVAGQTYEITLAGTGSTPELDTYLRVLDSSGNVIAENDDYSSALSSRISFTPSSGGTFYLSAGGYGDSQAGSYRLAIAEVAPPAPPAVGTLNELADYLTDGYWESVGSLRHSFDVQTDNIITYNITALTAAGQQLALWAMDIWEMVANIDFQASAEYNADIMFDDAADGAYANSLTTWMFIDRSTVNVGENWLNSYGTGYGSYSFQTYVHEIGHALGLGHQGGYNGAASYGQDEDFLNDSWSMSVMSYFHQDENTTDPGSFAYILSAMPADIVAIQNLYGAASGGATAGNTVWGEGNTLGNALGTFLSDIFEGGAGMTTRSFTVYDEGGIDTIRMTQDVTNQNVSLASLGRSDVMGGLGNMTIARGTVIENFEAGSGNDTVVGNNAVNQLTGNAGHDRLSGLGGNDLLDGGAGFDTLRGGNGDDRLVGRDGSDTLFGEAGNDQLFGGNGADRLDGGAGNDQMTGGLGADVFVYALGSDTIFGFQNDVDTLRVEADLLGAGASWETFSALADERADSIVFNFGSGNRLVVMGVTDVAVLENDLVLF</sequence>
<evidence type="ECO:0000256" key="9">
    <source>
        <dbReference type="ARBA" id="ARBA00023136"/>
    </source>
</evidence>
<dbReference type="InterPro" id="IPR050557">
    <property type="entry name" value="RTX_toxin/Mannuronan_C5-epim"/>
</dbReference>
<dbReference type="GO" id="GO:0005615">
    <property type="term" value="C:extracellular space"/>
    <property type="evidence" value="ECO:0007669"/>
    <property type="project" value="InterPro"/>
</dbReference>
<dbReference type="Gene3D" id="2.150.10.10">
    <property type="entry name" value="Serralysin-like metalloprotease, C-terminal"/>
    <property type="match status" value="2"/>
</dbReference>
<keyword evidence="8" id="KW-0843">Virulence</keyword>
<dbReference type="InterPro" id="IPR034033">
    <property type="entry name" value="Serralysin-like"/>
</dbReference>
<dbReference type="Gene3D" id="2.60.120.380">
    <property type="match status" value="1"/>
</dbReference>
<accession>A0A6M1TR42</accession>
<dbReference type="Gene3D" id="3.40.390.10">
    <property type="entry name" value="Collagenase (Catalytic Domain)"/>
    <property type="match status" value="1"/>
</dbReference>
<dbReference type="GO" id="GO:0005509">
    <property type="term" value="F:calcium ion binding"/>
    <property type="evidence" value="ECO:0007669"/>
    <property type="project" value="InterPro"/>
</dbReference>
<dbReference type="SUPFAM" id="SSF55486">
    <property type="entry name" value="Metalloproteases ('zincins'), catalytic domain"/>
    <property type="match status" value="1"/>
</dbReference>
<name>A0A6M1TR42_9RHOB</name>
<evidence type="ECO:0000259" key="10">
    <source>
        <dbReference type="SMART" id="SM00235"/>
    </source>
</evidence>
<evidence type="ECO:0000313" key="11">
    <source>
        <dbReference type="EMBL" id="NGQ92769.1"/>
    </source>
</evidence>
<keyword evidence="5" id="KW-0964">Secreted</keyword>
<dbReference type="SMART" id="SM00235">
    <property type="entry name" value="ZnMc"/>
    <property type="match status" value="1"/>
</dbReference>
<dbReference type="InterPro" id="IPR011049">
    <property type="entry name" value="Serralysin-like_metalloprot_C"/>
</dbReference>
<dbReference type="GO" id="GO:0008237">
    <property type="term" value="F:metallopeptidase activity"/>
    <property type="evidence" value="ECO:0007669"/>
    <property type="project" value="InterPro"/>
</dbReference>
<dbReference type="Pfam" id="PF04151">
    <property type="entry name" value="PPC"/>
    <property type="match status" value="1"/>
</dbReference>
<gene>
    <name evidence="11" type="ORF">G5V65_17895</name>
</gene>
<dbReference type="GO" id="GO:0006508">
    <property type="term" value="P:proteolysis"/>
    <property type="evidence" value="ECO:0007669"/>
    <property type="project" value="InterPro"/>
</dbReference>
<dbReference type="AlphaFoldDB" id="A0A6M1TR42"/>
<comment type="cofactor">
    <cofactor evidence="1">
        <name>Ca(2+)</name>
        <dbReference type="ChEBI" id="CHEBI:29108"/>
    </cofactor>
</comment>
<evidence type="ECO:0000256" key="2">
    <source>
        <dbReference type="ARBA" id="ARBA00004370"/>
    </source>
</evidence>
<dbReference type="Proteomes" id="UP000474758">
    <property type="component" value="Unassembled WGS sequence"/>
</dbReference>
<dbReference type="SUPFAM" id="SSF51120">
    <property type="entry name" value="beta-Roll"/>
    <property type="match status" value="2"/>
</dbReference>
<dbReference type="InterPro" id="IPR007280">
    <property type="entry name" value="Peptidase_C_arc/bac"/>
</dbReference>
<evidence type="ECO:0000256" key="3">
    <source>
        <dbReference type="ARBA" id="ARBA00004613"/>
    </source>
</evidence>
<dbReference type="CDD" id="cd04277">
    <property type="entry name" value="ZnMc_serralysin_like"/>
    <property type="match status" value="1"/>
</dbReference>
<dbReference type="InterPro" id="IPR001343">
    <property type="entry name" value="Hemolysn_Ca-bd"/>
</dbReference>
<dbReference type="InterPro" id="IPR018511">
    <property type="entry name" value="Hemolysin-typ_Ca-bd_CS"/>
</dbReference>
<evidence type="ECO:0000313" key="12">
    <source>
        <dbReference type="Proteomes" id="UP000474758"/>
    </source>
</evidence>
<dbReference type="PANTHER" id="PTHR38340">
    <property type="entry name" value="S-LAYER PROTEIN"/>
    <property type="match status" value="1"/>
</dbReference>
<dbReference type="Pfam" id="PF00353">
    <property type="entry name" value="HemolysinCabind"/>
    <property type="match status" value="2"/>
</dbReference>
<keyword evidence="9" id="KW-0472">Membrane</keyword>
<dbReference type="InterPro" id="IPR013858">
    <property type="entry name" value="Peptidase_M10B_C"/>
</dbReference>
<comment type="subcellular location">
    <subcellularLocation>
        <location evidence="2">Membrane</location>
    </subcellularLocation>
    <subcellularLocation>
        <location evidence="3">Secreted</location>
    </subcellularLocation>
</comment>
<dbReference type="GO" id="GO:0016020">
    <property type="term" value="C:membrane"/>
    <property type="evidence" value="ECO:0007669"/>
    <property type="project" value="UniProtKB-SubCell"/>
</dbReference>
<evidence type="ECO:0000256" key="7">
    <source>
        <dbReference type="ARBA" id="ARBA00022737"/>
    </source>
</evidence>
<keyword evidence="12" id="KW-1185">Reference proteome</keyword>
<dbReference type="Pfam" id="PF08548">
    <property type="entry name" value="Peptidase_M10_C"/>
    <property type="match status" value="1"/>
</dbReference>
<feature type="domain" description="Peptidase metallopeptidase" evidence="10">
    <location>
        <begin position="170"/>
        <end position="314"/>
    </location>
</feature>
<dbReference type="InterPro" id="IPR006026">
    <property type="entry name" value="Peptidase_Metallo"/>
</dbReference>
<evidence type="ECO:0000256" key="8">
    <source>
        <dbReference type="ARBA" id="ARBA00023026"/>
    </source>
</evidence>
<dbReference type="PROSITE" id="PS00330">
    <property type="entry name" value="HEMOLYSIN_CALCIUM"/>
    <property type="match status" value="2"/>
</dbReference>
<organism evidence="11 12">
    <name type="scientific">Paragemmobacter kunshanensis</name>
    <dbReference type="NCBI Taxonomy" id="2583234"/>
    <lineage>
        <taxon>Bacteria</taxon>
        <taxon>Pseudomonadati</taxon>
        <taxon>Pseudomonadota</taxon>
        <taxon>Alphaproteobacteria</taxon>
        <taxon>Rhodobacterales</taxon>
        <taxon>Paracoccaceae</taxon>
        <taxon>Paragemmobacter</taxon>
    </lineage>
</organism>